<dbReference type="KEGG" id="rha:RHA1_ro08857"/>
<proteinExistence type="predicted"/>
<keyword evidence="2" id="KW-0614">Plasmid</keyword>
<feature type="compositionally biased region" description="Low complexity" evidence="1">
    <location>
        <begin position="27"/>
        <end position="42"/>
    </location>
</feature>
<accession>Q0RXT5</accession>
<gene>
    <name evidence="2" type="ordered locus">RHA1_ro08857</name>
</gene>
<dbReference type="EMBL" id="CP000432">
    <property type="protein sequence ID" value="ABG99901.1"/>
    <property type="molecule type" value="Genomic_DNA"/>
</dbReference>
<sequence length="79" mass="8437">MRRRRHVDSSFAAVRAEESTATHRAGRSSALRTRTSSRAPTAPYGSAMLDSMSTEGLRPDSENAPTTSGPTSAKTGKEQ</sequence>
<feature type="region of interest" description="Disordered" evidence="1">
    <location>
        <begin position="1"/>
        <end position="79"/>
    </location>
</feature>
<dbReference type="HOGENOM" id="CLU_2603712_0_0_11"/>
<feature type="compositionally biased region" description="Polar residues" evidence="1">
    <location>
        <begin position="63"/>
        <end position="79"/>
    </location>
</feature>
<dbReference type="Proteomes" id="UP000008710">
    <property type="component" value="Plasmid pRHL1"/>
</dbReference>
<dbReference type="AlphaFoldDB" id="Q0RXT5"/>
<name>Q0RXT5_RHOJR</name>
<reference evidence="3" key="1">
    <citation type="journal article" date="2006" name="Proc. Natl. Acad. Sci. U.S.A.">
        <title>The complete genome of Rhodococcus sp. RHA1 provides insights into a catabolic powerhouse.</title>
        <authorList>
            <person name="McLeod M.P."/>
            <person name="Warren R.L."/>
            <person name="Hsiao W.W.L."/>
            <person name="Araki N."/>
            <person name="Myhre M."/>
            <person name="Fernandes C."/>
            <person name="Miyazawa D."/>
            <person name="Wong W."/>
            <person name="Lillquist A.L."/>
            <person name="Wang D."/>
            <person name="Dosanjh M."/>
            <person name="Hara H."/>
            <person name="Petrescu A."/>
            <person name="Morin R.D."/>
            <person name="Yang G."/>
            <person name="Stott J.M."/>
            <person name="Schein J.E."/>
            <person name="Shin H."/>
            <person name="Smailus D."/>
            <person name="Siddiqui A.S."/>
            <person name="Marra M.A."/>
            <person name="Jones S.J.M."/>
            <person name="Holt R."/>
            <person name="Brinkman F.S.L."/>
            <person name="Miyauchi K."/>
            <person name="Fukuda M."/>
            <person name="Davies J.E."/>
            <person name="Mohn W.W."/>
            <person name="Eltis L.D."/>
        </authorList>
    </citation>
    <scope>NUCLEOTIDE SEQUENCE [LARGE SCALE GENOMIC DNA]</scope>
    <source>
        <strain evidence="3">RHA1</strain>
    </source>
</reference>
<organism evidence="2 3">
    <name type="scientific">Rhodococcus jostii (strain RHA1)</name>
    <dbReference type="NCBI Taxonomy" id="101510"/>
    <lineage>
        <taxon>Bacteria</taxon>
        <taxon>Bacillati</taxon>
        <taxon>Actinomycetota</taxon>
        <taxon>Actinomycetes</taxon>
        <taxon>Mycobacteriales</taxon>
        <taxon>Nocardiaceae</taxon>
        <taxon>Rhodococcus</taxon>
    </lineage>
</organism>
<evidence type="ECO:0000313" key="3">
    <source>
        <dbReference type="Proteomes" id="UP000008710"/>
    </source>
</evidence>
<protein>
    <submittedName>
        <fullName evidence="2">Uncharacterized protein</fullName>
    </submittedName>
</protein>
<evidence type="ECO:0000313" key="2">
    <source>
        <dbReference type="EMBL" id="ABG99901.1"/>
    </source>
</evidence>
<evidence type="ECO:0000256" key="1">
    <source>
        <dbReference type="SAM" id="MobiDB-lite"/>
    </source>
</evidence>
<geneLocation type="plasmid" evidence="2 3">
    <name>pRHL1</name>
</geneLocation>